<proteinExistence type="predicted"/>
<reference evidence="3" key="1">
    <citation type="journal article" date="2020" name="mSystems">
        <title>Genome- and Community-Level Interaction Insights into Carbon Utilization and Element Cycling Functions of Hydrothermarchaeota in Hydrothermal Sediment.</title>
        <authorList>
            <person name="Zhou Z."/>
            <person name="Liu Y."/>
            <person name="Xu W."/>
            <person name="Pan J."/>
            <person name="Luo Z.H."/>
            <person name="Li M."/>
        </authorList>
    </citation>
    <scope>NUCLEOTIDE SEQUENCE [LARGE SCALE GENOMIC DNA]</scope>
    <source>
        <strain evidence="3">SpSt-265</strain>
    </source>
</reference>
<feature type="transmembrane region" description="Helical" evidence="2">
    <location>
        <begin position="31"/>
        <end position="50"/>
    </location>
</feature>
<comment type="caution">
    <text evidence="3">The sequence shown here is derived from an EMBL/GenBank/DDBJ whole genome shotgun (WGS) entry which is preliminary data.</text>
</comment>
<feature type="region of interest" description="Disordered" evidence="1">
    <location>
        <begin position="63"/>
        <end position="100"/>
    </location>
</feature>
<dbReference type="AlphaFoldDB" id="A0A7C1NNI6"/>
<accession>A0A7C1NNI6</accession>
<name>A0A7C1NNI6_UNCW3</name>
<keyword evidence="2" id="KW-0472">Membrane</keyword>
<evidence type="ECO:0000256" key="2">
    <source>
        <dbReference type="SAM" id="Phobius"/>
    </source>
</evidence>
<dbReference type="EMBL" id="DSLG01000002">
    <property type="protein sequence ID" value="HEA86596.1"/>
    <property type="molecule type" value="Genomic_DNA"/>
</dbReference>
<keyword evidence="2" id="KW-0812">Transmembrane</keyword>
<keyword evidence="2" id="KW-1133">Transmembrane helix</keyword>
<sequence length="269" mass="29125">MNQFQSPLEPQPLRFEPDEKRLARLARFRRIVLWSTLGVMVLALVLVLLMPSRVMVMSGEVKAPQGSEPVSQAPVARSAGDNEPSAVMPAPAVSREPAGEPVRANPQAEAAGLVRTVDSCGSLAREQWMRAGVMITAVTVRLENVPEILKRIGIARAIADSAQARLAQAEATLERLKGLLRVSGGAGTRINSAYAAAREYVSLISEEAGDRQGWLDSYEQAIRALGDDDSAQFEIKMNVAGAYQRKSDVRQKRLIRAEAALRSAAEGLK</sequence>
<evidence type="ECO:0000313" key="3">
    <source>
        <dbReference type="EMBL" id="HEA86596.1"/>
    </source>
</evidence>
<protein>
    <submittedName>
        <fullName evidence="3">Uncharacterized protein</fullName>
    </submittedName>
</protein>
<gene>
    <name evidence="3" type="ORF">ENP94_01120</name>
</gene>
<organism evidence="3">
    <name type="scientific">candidate division WOR-3 bacterium</name>
    <dbReference type="NCBI Taxonomy" id="2052148"/>
    <lineage>
        <taxon>Bacteria</taxon>
        <taxon>Bacteria division WOR-3</taxon>
    </lineage>
</organism>
<evidence type="ECO:0000256" key="1">
    <source>
        <dbReference type="SAM" id="MobiDB-lite"/>
    </source>
</evidence>